<dbReference type="InterPro" id="IPR018691">
    <property type="entry name" value="DUF2188"/>
</dbReference>
<keyword evidence="4" id="KW-1185">Reference proteome</keyword>
<keyword evidence="2" id="KW-0472">Membrane</keyword>
<dbReference type="Proteomes" id="UP000032434">
    <property type="component" value="Chromosome 1"/>
</dbReference>
<feature type="compositionally biased region" description="Basic and acidic residues" evidence="1">
    <location>
        <begin position="201"/>
        <end position="217"/>
    </location>
</feature>
<protein>
    <recommendedName>
        <fullName evidence="5">DUF2188 domain-containing protein</fullName>
    </recommendedName>
</protein>
<keyword evidence="2" id="KW-1133">Transmembrane helix</keyword>
<evidence type="ECO:0000256" key="2">
    <source>
        <dbReference type="SAM" id="Phobius"/>
    </source>
</evidence>
<dbReference type="OrthoDB" id="384959at2"/>
<keyword evidence="2" id="KW-0812">Transmembrane</keyword>
<dbReference type="KEGG" id="aoc:Aocu_06620"/>
<dbReference type="HOGENOM" id="CLU_1352178_0_0_14"/>
<gene>
    <name evidence="3" type="ORF">Aocu_06620</name>
</gene>
<feature type="transmembrane region" description="Helical" evidence="2">
    <location>
        <begin position="32"/>
        <end position="53"/>
    </location>
</feature>
<feature type="compositionally biased region" description="Basic and acidic residues" evidence="1">
    <location>
        <begin position="107"/>
        <end position="139"/>
    </location>
</feature>
<dbReference type="InParanoid" id="A0A061AA12"/>
<dbReference type="AlphaFoldDB" id="A0A061AA12"/>
<organism evidence="3 4">
    <name type="scientific">Acholeplasma oculi</name>
    <dbReference type="NCBI Taxonomy" id="35623"/>
    <lineage>
        <taxon>Bacteria</taxon>
        <taxon>Bacillati</taxon>
        <taxon>Mycoplasmatota</taxon>
        <taxon>Mollicutes</taxon>
        <taxon>Acholeplasmatales</taxon>
        <taxon>Acholeplasmataceae</taxon>
        <taxon>Acholeplasma</taxon>
    </lineage>
</organism>
<dbReference type="Pfam" id="PF09954">
    <property type="entry name" value="DUF2188"/>
    <property type="match status" value="1"/>
</dbReference>
<evidence type="ECO:0008006" key="5">
    <source>
        <dbReference type="Google" id="ProtNLM"/>
    </source>
</evidence>
<dbReference type="PATRIC" id="fig|35623.3.peg.662"/>
<reference evidence="4" key="1">
    <citation type="submission" date="2014-05" db="EMBL/GenBank/DDBJ databases">
        <authorList>
            <person name="Kube M."/>
        </authorList>
    </citation>
    <scope>NUCLEOTIDE SEQUENCE [LARGE SCALE GENOMIC DNA]</scope>
</reference>
<evidence type="ECO:0000313" key="4">
    <source>
        <dbReference type="Proteomes" id="UP000032434"/>
    </source>
</evidence>
<evidence type="ECO:0000313" key="3">
    <source>
        <dbReference type="EMBL" id="CDR30735.1"/>
    </source>
</evidence>
<dbReference type="EMBL" id="LK028559">
    <property type="protein sequence ID" value="CDR30735.1"/>
    <property type="molecule type" value="Genomic_DNA"/>
</dbReference>
<feature type="region of interest" description="Disordered" evidence="1">
    <location>
        <begin position="76"/>
        <end position="159"/>
    </location>
</feature>
<feature type="region of interest" description="Disordered" evidence="1">
    <location>
        <begin position="191"/>
        <end position="217"/>
    </location>
</feature>
<name>A0A061AA12_9MOLU</name>
<dbReference type="STRING" id="35623.Aocu_06620"/>
<evidence type="ECO:0000256" key="1">
    <source>
        <dbReference type="SAM" id="MobiDB-lite"/>
    </source>
</evidence>
<proteinExistence type="predicted"/>
<accession>A0A061AA12</accession>
<sequence>MIFHSKIKVYKRFKGEISMNLNELLDFNTWGVWHYVIAGAILLLLLFILFLIFMPKKKVKPVKNNVPLANSNEALKTKPSDIDQSPLNDTETEKPKEVKVTPIEKAPQMDEVKEPKKSVSTPKEETLTPTEDTPKETVKKTNKPSKYHISQNKDEDSEFSKMWRVRKEGSSKTIKYFKTQKEAITFAEKLAENQDSSIVIHKKDGSIRKQDYTKKES</sequence>